<dbReference type="OrthoDB" id="6924690at2759"/>
<gene>
    <name evidence="3" type="ORF">KGM_213870</name>
</gene>
<evidence type="ECO:0000313" key="3">
    <source>
        <dbReference type="EMBL" id="OWR48830.1"/>
    </source>
</evidence>
<evidence type="ECO:0000256" key="1">
    <source>
        <dbReference type="SAM" id="MobiDB-lite"/>
    </source>
</evidence>
<comment type="caution">
    <text evidence="3">The sequence shown here is derived from an EMBL/GenBank/DDBJ whole genome shotgun (WGS) entry which is preliminary data.</text>
</comment>
<feature type="region of interest" description="Disordered" evidence="1">
    <location>
        <begin position="197"/>
        <end position="218"/>
    </location>
</feature>
<sequence>MLRTIFFILLVVLDISYCRRYNIEQESQFIYKSDLRSIIERFRRTPEYLKILEDEMVLLNNNRRRITESISHYYHKKLSQRIIEMFGGNGSASLRSNSQHRFRNRDKFVRKRMKGKNLSLDEYKKFHMYLNLDQRNRMKTLGFEYAGLVIHGLVSHLLPDSVAPTSTLQPYDKGSGFSSTVIHQDHVVTDITQIDTTRDSTDNTGTTHHLHKHETDAS</sequence>
<dbReference type="KEGG" id="dpl:KGM_213870"/>
<name>A0A212F523_DANPL</name>
<organism evidence="3 4">
    <name type="scientific">Danaus plexippus plexippus</name>
    <dbReference type="NCBI Taxonomy" id="278856"/>
    <lineage>
        <taxon>Eukaryota</taxon>
        <taxon>Metazoa</taxon>
        <taxon>Ecdysozoa</taxon>
        <taxon>Arthropoda</taxon>
        <taxon>Hexapoda</taxon>
        <taxon>Insecta</taxon>
        <taxon>Pterygota</taxon>
        <taxon>Neoptera</taxon>
        <taxon>Endopterygota</taxon>
        <taxon>Lepidoptera</taxon>
        <taxon>Glossata</taxon>
        <taxon>Ditrysia</taxon>
        <taxon>Papilionoidea</taxon>
        <taxon>Nymphalidae</taxon>
        <taxon>Danainae</taxon>
        <taxon>Danaini</taxon>
        <taxon>Danaina</taxon>
        <taxon>Danaus</taxon>
        <taxon>Danaus</taxon>
    </lineage>
</organism>
<keyword evidence="4" id="KW-1185">Reference proteome</keyword>
<evidence type="ECO:0000313" key="4">
    <source>
        <dbReference type="Proteomes" id="UP000007151"/>
    </source>
</evidence>
<dbReference type="EMBL" id="AGBW02010274">
    <property type="protein sequence ID" value="OWR48830.1"/>
    <property type="molecule type" value="Genomic_DNA"/>
</dbReference>
<dbReference type="Proteomes" id="UP000007151">
    <property type="component" value="Unassembled WGS sequence"/>
</dbReference>
<feature type="chain" id="PRO_5043836990" evidence="2">
    <location>
        <begin position="21"/>
        <end position="218"/>
    </location>
</feature>
<dbReference type="AlphaFoldDB" id="A0A212F523"/>
<evidence type="ECO:0000256" key="2">
    <source>
        <dbReference type="SAM" id="SignalP"/>
    </source>
</evidence>
<proteinExistence type="predicted"/>
<accession>A0A212F523</accession>
<feature type="signal peptide" evidence="2">
    <location>
        <begin position="1"/>
        <end position="20"/>
    </location>
</feature>
<protein>
    <submittedName>
        <fullName evidence="3">Uncharacterized protein</fullName>
    </submittedName>
</protein>
<keyword evidence="2" id="KW-0732">Signal</keyword>
<reference evidence="3 4" key="1">
    <citation type="journal article" date="2011" name="Cell">
        <title>The monarch butterfly genome yields insights into long-distance migration.</title>
        <authorList>
            <person name="Zhan S."/>
            <person name="Merlin C."/>
            <person name="Boore J.L."/>
            <person name="Reppert S.M."/>
        </authorList>
    </citation>
    <scope>NUCLEOTIDE SEQUENCE [LARGE SCALE GENOMIC DNA]</scope>
    <source>
        <strain evidence="3">F-2</strain>
    </source>
</reference>